<protein>
    <recommendedName>
        <fullName evidence="6">Superkiller protein 3</fullName>
    </recommendedName>
</protein>
<evidence type="ECO:0008006" key="6">
    <source>
        <dbReference type="Google" id="ProtNLM"/>
    </source>
</evidence>
<dbReference type="Proteomes" id="UP000000689">
    <property type="component" value="Chromosome 10"/>
</dbReference>
<accession>G0WHC5</accession>
<dbReference type="GO" id="GO:0070478">
    <property type="term" value="P:nuclear-transcribed mRNA catabolic process, 3'-5' exonucleolytic nonsense-mediated decay"/>
    <property type="evidence" value="ECO:0007669"/>
    <property type="project" value="EnsemblFungi"/>
</dbReference>
<keyword evidence="1" id="KW-0677">Repeat</keyword>
<feature type="repeat" description="TPR" evidence="3">
    <location>
        <begin position="703"/>
        <end position="736"/>
    </location>
</feature>
<dbReference type="HOGENOM" id="CLU_001688_0_0_1"/>
<dbReference type="InterPro" id="IPR019734">
    <property type="entry name" value="TPR_rpt"/>
</dbReference>
<sequence length="1403" mass="160678">MPSLKELLKEAKAELARADYEEAVKISKDILFQDPDNYFAHVFLGKAYSCIQGELSKSIEHYTIATKLLPDNALAWKGLFIVLGMPEVIPNIVTFDSYFDLCTSYAQVLSRNELPQVELIHEIRLIKKKFPESHESFYRHMRPGTPMAETLGRHLMKPVEALENLIDIVSKKELKEISQVVSRERLQLRASDPDYQIKMNELAWKIYEHSELDELYNQLINILDDDDKRSKYESASLEYRIKVLKSMPKDIKLNYFVRVKNMVEDMVLVNHNSLTAWKLFFEWQDYEDLDKMDKSVILKFFKKFPKEPLAIMLYAWICSSFSKYDIDEFDNDSKQKESHLEVDEQDEDEPIDETIEQDLKEMEETEEETMGIFEEDVLIALNDNITKTQNSALAHRIISQYYIFTKEYEEALPYIKQGISLVAYKIRDLGCQLFNTKREFSLTLATCYTYVDAPQYHKAALTLFDKILLESPDNSRAKMGKGIIFIERENWKEANELLEQVINQFPNNLEVVSEYGWTKSNLGEVDEGLKILNDTLHKIEGNDLRTAEFRALTMWRKAKTYIFKEMQFPSSSMEYIKESFKILVQLIKLLDTFAPAYSTLGDIYSLYYNDKSRAFKCYYKAFDLNAGDIVAAKYITEMYTNNANWEAAVQISERLVKAEKAKRILQSTSWPYRVLGIAYLQNQQESSSIEWFQSAIRVDPNDIESWVGLGQAYLACGRIEASMKVFEKAMELDGSHLHAQYFKALALADMGEFSASIDLLTSVTELNPTEESFHISLATTLVNYAYDLYFEGYLIKGISIVIESINVIKYITTELQCFSQVLWTNLSKVLKLFISVESKIDSLPVEALVDIFSSKDMVGTKEVDDIDQTTLDILLSKSDSDNISIGCQFLILAAKYSVPSDSLKGLSSTIRSAIWYNIGIAELNAFLILKQDKYRDAAIFCFKNSIKYQSNTAEAWIGLGISTMDLNYRVAQHCFIKAVALDPKNTEIWFNLAMLGLRHDDITFAKEVLNRSQSVAPQDSVPWLGMALVSELKGDKQESSRLFAHAFVLSNGKSKMAQILYAKSVLQNHVGQGNDERDLEAVAELTAVINGLDQYYKKSPDNAFAIECGLLALERLQNYKLAAQMTQNLTALLEKRFEKNQDDQELFNFGIVRAQFARIQLGLGNFESAIENAELSQGIMDDFTNKDILSTKISNHISLGLAFFLWYDFDSTLVHFQELLNISKESQSLVALIAKVLFDVGTEETKSTAMQELTDYISEHRSDLLVTITIAAMTIIDNKKDDLKIILQELKSLDLPDIVNDKHKDTTLLIEKITEKVYNDDIDEVSKNRAWQTTAFLFPNDYKAWTEIDKTTERRVATNFENKLSAAQMSEVYANSKNLRNIQRGLFLCPWNTNTIAAFSGCF</sequence>
<dbReference type="InterPro" id="IPR039226">
    <property type="entry name" value="Ski3/TTC37"/>
</dbReference>
<proteinExistence type="predicted"/>
<dbReference type="InterPro" id="IPR040962">
    <property type="entry name" value="TPR_22"/>
</dbReference>
<dbReference type="InterPro" id="IPR011990">
    <property type="entry name" value="TPR-like_helical_dom_sf"/>
</dbReference>
<feature type="repeat" description="TPR" evidence="3">
    <location>
        <begin position="669"/>
        <end position="702"/>
    </location>
</feature>
<dbReference type="EMBL" id="HE580276">
    <property type="protein sequence ID" value="CCD26905.1"/>
    <property type="molecule type" value="Genomic_DNA"/>
</dbReference>
<keyword evidence="2 3" id="KW-0802">TPR repeat</keyword>
<dbReference type="OMA" id="CQWELDP"/>
<reference evidence="4 5" key="1">
    <citation type="journal article" date="2011" name="Proc. Natl. Acad. Sci. U.S.A.">
        <title>Evolutionary erosion of yeast sex chromosomes by mating-type switching accidents.</title>
        <authorList>
            <person name="Gordon J.L."/>
            <person name="Armisen D."/>
            <person name="Proux-Wera E."/>
            <person name="Oheigeartaigh S.S."/>
            <person name="Byrne K.P."/>
            <person name="Wolfe K.H."/>
        </authorList>
    </citation>
    <scope>NUCLEOTIDE SEQUENCE [LARGE SCALE GENOMIC DNA]</scope>
    <source>
        <strain evidence="5">ATCC 10597 / BCRC 20456 / CBS 421 / NBRC 0211 / NRRL Y-12639</strain>
    </source>
</reference>
<dbReference type="Gene3D" id="1.25.40.10">
    <property type="entry name" value="Tetratricopeptide repeat domain"/>
    <property type="match status" value="4"/>
</dbReference>
<evidence type="ECO:0000313" key="4">
    <source>
        <dbReference type="EMBL" id="CCD26905.1"/>
    </source>
</evidence>
<dbReference type="eggNOG" id="KOG1127">
    <property type="taxonomic scope" value="Eukaryota"/>
</dbReference>
<evidence type="ECO:0000256" key="2">
    <source>
        <dbReference type="ARBA" id="ARBA00022803"/>
    </source>
</evidence>
<dbReference type="PANTHER" id="PTHR15704">
    <property type="entry name" value="SUPERKILLER 3 PROTEIN-RELATED"/>
    <property type="match status" value="1"/>
</dbReference>
<dbReference type="SUPFAM" id="SSF48452">
    <property type="entry name" value="TPR-like"/>
    <property type="match status" value="3"/>
</dbReference>
<dbReference type="GeneID" id="11494005"/>
<dbReference type="SMART" id="SM00028">
    <property type="entry name" value="TPR"/>
    <property type="match status" value="12"/>
</dbReference>
<evidence type="ECO:0000313" key="5">
    <source>
        <dbReference type="Proteomes" id="UP000000689"/>
    </source>
</evidence>
<dbReference type="Pfam" id="PF13181">
    <property type="entry name" value="TPR_8"/>
    <property type="match status" value="1"/>
</dbReference>
<dbReference type="PANTHER" id="PTHR15704:SF7">
    <property type="entry name" value="SUPERKILLER COMPLEX PROTEIN 3"/>
    <property type="match status" value="1"/>
</dbReference>
<dbReference type="STRING" id="1071378.G0WHC5"/>
<keyword evidence="5" id="KW-1185">Reference proteome</keyword>
<dbReference type="GO" id="GO:0070481">
    <property type="term" value="P:nuclear-transcribed mRNA catabolic process, non-stop decay"/>
    <property type="evidence" value="ECO:0007669"/>
    <property type="project" value="EnsemblFungi"/>
</dbReference>
<dbReference type="PROSITE" id="PS50005">
    <property type="entry name" value="TPR"/>
    <property type="match status" value="3"/>
</dbReference>
<feature type="repeat" description="TPR" evidence="3">
    <location>
        <begin position="475"/>
        <end position="508"/>
    </location>
</feature>
<gene>
    <name evidence="4" type="primary">NDAI0J00130</name>
    <name evidence="4" type="ordered locus">NDAI_0J00130</name>
</gene>
<name>G0WHC5_NAUDC</name>
<dbReference type="KEGG" id="ndi:NDAI_0J00130"/>
<dbReference type="RefSeq" id="XP_003672148.1">
    <property type="nucleotide sequence ID" value="XM_003672100.1"/>
</dbReference>
<dbReference type="GO" id="GO:0055087">
    <property type="term" value="C:Ski complex"/>
    <property type="evidence" value="ECO:0007669"/>
    <property type="project" value="EnsemblFungi"/>
</dbReference>
<evidence type="ECO:0000256" key="3">
    <source>
        <dbReference type="PROSITE-ProRule" id="PRU00339"/>
    </source>
</evidence>
<dbReference type="Pfam" id="PF18833">
    <property type="entry name" value="TPR_22"/>
    <property type="match status" value="1"/>
</dbReference>
<organism evidence="4 5">
    <name type="scientific">Naumovozyma dairenensis (strain ATCC 10597 / BCRC 20456 / CBS 421 / NBRC 0211 / NRRL Y-12639)</name>
    <name type="common">Saccharomyces dairenensis</name>
    <dbReference type="NCBI Taxonomy" id="1071378"/>
    <lineage>
        <taxon>Eukaryota</taxon>
        <taxon>Fungi</taxon>
        <taxon>Dikarya</taxon>
        <taxon>Ascomycota</taxon>
        <taxon>Saccharomycotina</taxon>
        <taxon>Saccharomycetes</taxon>
        <taxon>Saccharomycetales</taxon>
        <taxon>Saccharomycetaceae</taxon>
        <taxon>Naumovozyma</taxon>
    </lineage>
</organism>
<dbReference type="OrthoDB" id="421075at2759"/>
<evidence type="ECO:0000256" key="1">
    <source>
        <dbReference type="ARBA" id="ARBA00022737"/>
    </source>
</evidence>